<dbReference type="RefSeq" id="WP_301815754.1">
    <property type="nucleotide sequence ID" value="NZ_JAUJZH010000039.1"/>
</dbReference>
<dbReference type="Gene3D" id="3.20.20.140">
    <property type="entry name" value="Metal-dependent hydrolases"/>
    <property type="match status" value="1"/>
</dbReference>
<dbReference type="InterPro" id="IPR052350">
    <property type="entry name" value="Metallo-dep_Lactonases"/>
</dbReference>
<evidence type="ECO:0000259" key="2">
    <source>
        <dbReference type="Pfam" id="PF04909"/>
    </source>
</evidence>
<dbReference type="Proteomes" id="UP001169027">
    <property type="component" value="Unassembled WGS sequence"/>
</dbReference>
<name>A0ABT8SEM6_9BURK</name>
<dbReference type="SUPFAM" id="SSF51556">
    <property type="entry name" value="Metallo-dependent hydrolases"/>
    <property type="match status" value="1"/>
</dbReference>
<reference evidence="3" key="1">
    <citation type="submission" date="2023-06" db="EMBL/GenBank/DDBJ databases">
        <authorList>
            <person name="Jiang Y."/>
            <person name="Liu Q."/>
        </authorList>
    </citation>
    <scope>NUCLEOTIDE SEQUENCE</scope>
    <source>
        <strain evidence="3">CGMCC 1.12090</strain>
    </source>
</reference>
<dbReference type="PANTHER" id="PTHR43569">
    <property type="entry name" value="AMIDOHYDROLASE"/>
    <property type="match status" value="1"/>
</dbReference>
<dbReference type="InterPro" id="IPR032466">
    <property type="entry name" value="Metal_Hydrolase"/>
</dbReference>
<gene>
    <name evidence="3" type="ORF">Q2T77_34485</name>
</gene>
<dbReference type="InterPro" id="IPR006680">
    <property type="entry name" value="Amidohydro-rel"/>
</dbReference>
<evidence type="ECO:0000313" key="4">
    <source>
        <dbReference type="Proteomes" id="UP001169027"/>
    </source>
</evidence>
<comment type="caution">
    <text evidence="3">The sequence shown here is derived from an EMBL/GenBank/DDBJ whole genome shotgun (WGS) entry which is preliminary data.</text>
</comment>
<dbReference type="PANTHER" id="PTHR43569:SF2">
    <property type="entry name" value="AMIDOHYDROLASE-RELATED DOMAIN-CONTAINING PROTEIN"/>
    <property type="match status" value="1"/>
</dbReference>
<feature type="domain" description="Amidohydrolase-related" evidence="2">
    <location>
        <begin position="12"/>
        <end position="291"/>
    </location>
</feature>
<dbReference type="EMBL" id="JAUKVY010000039">
    <property type="protein sequence ID" value="MDO1537371.1"/>
    <property type="molecule type" value="Genomic_DNA"/>
</dbReference>
<evidence type="ECO:0000256" key="1">
    <source>
        <dbReference type="ARBA" id="ARBA00038310"/>
    </source>
</evidence>
<sequence length="311" mass="35351">MSNKPSEFVITDSQVHFWQPHSEARPWPADQLHSKSFLTVPGARAHRAEPVTPQEFLAVMDACGVQRAVIVPPSPVGDNNDYALESAALCPDRLGIMGRFDPSLPDARKSLEGWRLRPSMLGIRMTWYKPKWSQWLDDGSIEWFWEGCQRLGIPVMMLMPGMLDKLPRLASRYPDLTLIIDHMGRASQLRDDECFADLDEMLAFARFPNVSVKASAAPCYSTQPYPFANLRPYLERIFDAFGPSRLMWGSDYSRLPCTYAECIDHFTRTLDFLGPEDKEWVMGRTLEKLLRWPVAAALQVGSRPPTKRSTS</sequence>
<proteinExistence type="inferred from homology"/>
<evidence type="ECO:0000313" key="3">
    <source>
        <dbReference type="EMBL" id="MDO1537371.1"/>
    </source>
</evidence>
<organism evidence="3 4">
    <name type="scientific">Variovorax ginsengisoli</name>
    <dbReference type="NCBI Taxonomy" id="363844"/>
    <lineage>
        <taxon>Bacteria</taxon>
        <taxon>Pseudomonadati</taxon>
        <taxon>Pseudomonadota</taxon>
        <taxon>Betaproteobacteria</taxon>
        <taxon>Burkholderiales</taxon>
        <taxon>Comamonadaceae</taxon>
        <taxon>Variovorax</taxon>
    </lineage>
</organism>
<comment type="similarity">
    <text evidence="1">Belongs to the metallo-dependent hydrolases superfamily.</text>
</comment>
<protein>
    <submittedName>
        <fullName evidence="3">Amidohydrolase family protein</fullName>
    </submittedName>
</protein>
<dbReference type="Pfam" id="PF04909">
    <property type="entry name" value="Amidohydro_2"/>
    <property type="match status" value="1"/>
</dbReference>
<accession>A0ABT8SEM6</accession>
<keyword evidence="4" id="KW-1185">Reference proteome</keyword>